<dbReference type="AlphaFoldDB" id="A0A6P1NDK2"/>
<dbReference type="Proteomes" id="UP000463975">
    <property type="component" value="Chromosome"/>
</dbReference>
<reference evidence="1 2" key="1">
    <citation type="submission" date="2020-01" db="EMBL/GenBank/DDBJ databases">
        <title>Genome sequencing of strain KACC 21507.</title>
        <authorList>
            <person name="Heo J."/>
            <person name="Kim S.-J."/>
            <person name="Kim J.-S."/>
            <person name="Hong S.-B."/>
            <person name="Kwon S.-W."/>
        </authorList>
    </citation>
    <scope>NUCLEOTIDE SEQUENCE [LARGE SCALE GENOMIC DNA]</scope>
    <source>
        <strain evidence="1 2">KACC 21507</strain>
    </source>
</reference>
<sequence length="114" mass="13003">MLRNSSSRPFAVKAQAHNIVPFRQKILPRHKDYLSQWLEAGLTMGLLDALIDPLSPKADHILIWVRENTEPAYAVSPLGGKWVLTDRLNEYELGRFSSLDKALNKIRPVLPLHH</sequence>
<proteinExistence type="predicted"/>
<accession>A0A6P1NDK2</accession>
<protein>
    <submittedName>
        <fullName evidence="1">Uncharacterized protein</fullName>
    </submittedName>
</protein>
<evidence type="ECO:0000313" key="2">
    <source>
        <dbReference type="Proteomes" id="UP000463975"/>
    </source>
</evidence>
<organism evidence="1 2">
    <name type="scientific">Aristophania vespae</name>
    <dbReference type="NCBI Taxonomy" id="2697033"/>
    <lineage>
        <taxon>Bacteria</taxon>
        <taxon>Pseudomonadati</taxon>
        <taxon>Pseudomonadota</taxon>
        <taxon>Alphaproteobacteria</taxon>
        <taxon>Acetobacterales</taxon>
        <taxon>Acetobacteraceae</taxon>
        <taxon>Aristophania</taxon>
    </lineage>
</organism>
<evidence type="ECO:0000313" key="1">
    <source>
        <dbReference type="EMBL" id="QHI96386.1"/>
    </source>
</evidence>
<dbReference type="KEGG" id="bomb:GT348_04605"/>
<keyword evidence="2" id="KW-1185">Reference proteome</keyword>
<gene>
    <name evidence="1" type="ORF">GT348_04605</name>
</gene>
<dbReference type="EMBL" id="CP047652">
    <property type="protein sequence ID" value="QHI96386.1"/>
    <property type="molecule type" value="Genomic_DNA"/>
</dbReference>
<name>A0A6P1NDK2_9PROT</name>